<feature type="signal peptide" evidence="2">
    <location>
        <begin position="1"/>
        <end position="22"/>
    </location>
</feature>
<keyword evidence="2" id="KW-0732">Signal</keyword>
<dbReference type="OrthoDB" id="42258at2759"/>
<organism evidence="3 4">
    <name type="scientific">Fragilariopsis cylindrus CCMP1102</name>
    <dbReference type="NCBI Taxonomy" id="635003"/>
    <lineage>
        <taxon>Eukaryota</taxon>
        <taxon>Sar</taxon>
        <taxon>Stramenopiles</taxon>
        <taxon>Ochrophyta</taxon>
        <taxon>Bacillariophyta</taxon>
        <taxon>Bacillariophyceae</taxon>
        <taxon>Bacillariophycidae</taxon>
        <taxon>Bacillariales</taxon>
        <taxon>Bacillariaceae</taxon>
        <taxon>Fragilariopsis</taxon>
    </lineage>
</organism>
<feature type="transmembrane region" description="Helical" evidence="1">
    <location>
        <begin position="86"/>
        <end position="104"/>
    </location>
</feature>
<keyword evidence="1" id="KW-0812">Transmembrane</keyword>
<dbReference type="KEGG" id="fcy:FRACYDRAFT_234514"/>
<dbReference type="AlphaFoldDB" id="A0A1E7FRT3"/>
<name>A0A1E7FRT3_9STRA</name>
<evidence type="ECO:0000313" key="3">
    <source>
        <dbReference type="EMBL" id="OEU20882.1"/>
    </source>
</evidence>
<keyword evidence="1" id="KW-0472">Membrane</keyword>
<dbReference type="InParanoid" id="A0A1E7FRT3"/>
<feature type="transmembrane region" description="Helical" evidence="1">
    <location>
        <begin position="125"/>
        <end position="146"/>
    </location>
</feature>
<evidence type="ECO:0000256" key="2">
    <source>
        <dbReference type="SAM" id="SignalP"/>
    </source>
</evidence>
<sequence length="216" mass="23555">MTILLGLLIRILIIAPISLSHAFYLSSAKSCQRNYHMKTQPRLRRGASFLAKNSVFSKQFTTDDAGNNNKYPTHVLQDSYRPQDSLFSGIAEFGIGCSIGVLYSESFIIMTGCGPLKFSDTLERISYQGVIVFAGLALFNRIVTQFNFSLGETINDQFGPLQKSTLLQVTVAEFLSAIAVVGAIVALEVQSNKGVSMDGLSGININMCRAIRGDIV</sequence>
<accession>A0A1E7FRT3</accession>
<protein>
    <submittedName>
        <fullName evidence="3">Uncharacterized protein</fullName>
    </submittedName>
</protein>
<evidence type="ECO:0000256" key="1">
    <source>
        <dbReference type="SAM" id="Phobius"/>
    </source>
</evidence>
<feature type="transmembrane region" description="Helical" evidence="1">
    <location>
        <begin position="166"/>
        <end position="187"/>
    </location>
</feature>
<reference evidence="3 4" key="1">
    <citation type="submission" date="2016-09" db="EMBL/GenBank/DDBJ databases">
        <title>Extensive genetic diversity and differential bi-allelic expression allows diatom success in the polar Southern Ocean.</title>
        <authorList>
            <consortium name="DOE Joint Genome Institute"/>
            <person name="Mock T."/>
            <person name="Otillar R.P."/>
            <person name="Strauss J."/>
            <person name="Dupont C."/>
            <person name="Frickenhaus S."/>
            <person name="Maumus F."/>
            <person name="Mcmullan M."/>
            <person name="Sanges R."/>
            <person name="Schmutz J."/>
            <person name="Toseland A."/>
            <person name="Valas R."/>
            <person name="Veluchamy A."/>
            <person name="Ward B.J."/>
            <person name="Allen A."/>
            <person name="Barry K."/>
            <person name="Falciatore A."/>
            <person name="Ferrante M."/>
            <person name="Fortunato A.E."/>
            <person name="Gloeckner G."/>
            <person name="Gruber A."/>
            <person name="Hipkin R."/>
            <person name="Janech M."/>
            <person name="Kroth P."/>
            <person name="Leese F."/>
            <person name="Lindquist E."/>
            <person name="Lyon B.R."/>
            <person name="Martin J."/>
            <person name="Mayer C."/>
            <person name="Parker M."/>
            <person name="Quesneville H."/>
            <person name="Raymond J."/>
            <person name="Uhlig C."/>
            <person name="Valentin K.U."/>
            <person name="Worden A.Z."/>
            <person name="Armbrust E.V."/>
            <person name="Bowler C."/>
            <person name="Green B."/>
            <person name="Moulton V."/>
            <person name="Van Oosterhout C."/>
            <person name="Grigoriev I."/>
        </authorList>
    </citation>
    <scope>NUCLEOTIDE SEQUENCE [LARGE SCALE GENOMIC DNA]</scope>
    <source>
        <strain evidence="3 4">CCMP1102</strain>
    </source>
</reference>
<dbReference type="Proteomes" id="UP000095751">
    <property type="component" value="Unassembled WGS sequence"/>
</dbReference>
<gene>
    <name evidence="3" type="ORF">FRACYDRAFT_234514</name>
</gene>
<dbReference type="EMBL" id="KV784354">
    <property type="protein sequence ID" value="OEU20882.1"/>
    <property type="molecule type" value="Genomic_DNA"/>
</dbReference>
<proteinExistence type="predicted"/>
<keyword evidence="1" id="KW-1133">Transmembrane helix</keyword>
<evidence type="ECO:0000313" key="4">
    <source>
        <dbReference type="Proteomes" id="UP000095751"/>
    </source>
</evidence>
<keyword evidence="4" id="KW-1185">Reference proteome</keyword>
<feature type="chain" id="PRO_5009193462" evidence="2">
    <location>
        <begin position="23"/>
        <end position="216"/>
    </location>
</feature>